<evidence type="ECO:0000313" key="5">
    <source>
        <dbReference type="Proteomes" id="UP000217349"/>
    </source>
</evidence>
<dbReference type="EMBL" id="CP021416">
    <property type="protein sequence ID" value="ARU48047.1"/>
    <property type="molecule type" value="Genomic_DNA"/>
</dbReference>
<feature type="domain" description="Dinitrogenase iron-molybdenum cofactor biosynthesis" evidence="1">
    <location>
        <begin position="11"/>
        <end position="95"/>
    </location>
</feature>
<organism evidence="2 4">
    <name type="scientific">Sulfurospirillum diekertiae</name>
    <dbReference type="NCBI Taxonomy" id="1854492"/>
    <lineage>
        <taxon>Bacteria</taxon>
        <taxon>Pseudomonadati</taxon>
        <taxon>Campylobacterota</taxon>
        <taxon>Epsilonproteobacteria</taxon>
        <taxon>Campylobacterales</taxon>
        <taxon>Sulfurospirillaceae</taxon>
        <taxon>Sulfurospirillum</taxon>
    </lineage>
</organism>
<dbReference type="EMBL" id="CP023275">
    <property type="protein sequence ID" value="ATB68998.1"/>
    <property type="molecule type" value="Genomic_DNA"/>
</dbReference>
<reference evidence="2" key="4">
    <citation type="journal article" date="2018" name="FEMS Microbiol. Ecol.">
        <title>Coexistence of two distinct Sulfurospirillum populations respiring tetrachloroethene-genomic and kinetic considerations. .</title>
        <authorList>
            <person name="Buttet G.F."/>
            <person name="Murray A.M."/>
            <person name="Goris T."/>
            <person name="Burion M."/>
            <person name="Jin B."/>
            <person name="Rolle M."/>
            <person name="Holliger C."/>
            <person name="Maillard J."/>
        </authorList>
    </citation>
    <scope>NUCLEOTIDE SEQUENCE</scope>
    <source>
        <strain evidence="2">SL2-1</strain>
    </source>
</reference>
<dbReference type="InterPro" id="IPR036105">
    <property type="entry name" value="DiNase_FeMo-co_biosyn_sf"/>
</dbReference>
<evidence type="ECO:0000313" key="2">
    <source>
        <dbReference type="EMBL" id="ARU48047.1"/>
    </source>
</evidence>
<dbReference type="Proteomes" id="UP000196005">
    <property type="component" value="Chromosome"/>
</dbReference>
<evidence type="ECO:0000313" key="3">
    <source>
        <dbReference type="EMBL" id="ATB68998.1"/>
    </source>
</evidence>
<dbReference type="AlphaFoldDB" id="A0A1Y0HIW7"/>
<evidence type="ECO:0000259" key="1">
    <source>
        <dbReference type="Pfam" id="PF02579"/>
    </source>
</evidence>
<name>A0A1Y0HIW7_9BACT</name>
<dbReference type="KEGG" id="suls:Sdiek1_0880"/>
<protein>
    <recommendedName>
        <fullName evidence="1">Dinitrogenase iron-molybdenum cofactor biosynthesis domain-containing protein</fullName>
    </recommendedName>
</protein>
<accession>A0A1Y0HIW7</accession>
<dbReference type="SUPFAM" id="SSF53146">
    <property type="entry name" value="Nitrogenase accessory factor-like"/>
    <property type="match status" value="1"/>
</dbReference>
<proteinExistence type="predicted"/>
<keyword evidence="4" id="KW-1185">Reference proteome</keyword>
<accession>A0A290HMR1</accession>
<dbReference type="KEGG" id="sulj:SJPD1_0885"/>
<dbReference type="RefSeq" id="WP_087438059.1">
    <property type="nucleotide sequence ID" value="NZ_CP021416.1"/>
</dbReference>
<dbReference type="Pfam" id="PF02579">
    <property type="entry name" value="Nitro_FeMo-Co"/>
    <property type="match status" value="1"/>
</dbReference>
<dbReference type="Proteomes" id="UP000217349">
    <property type="component" value="Chromosome"/>
</dbReference>
<reference evidence="4" key="1">
    <citation type="submission" date="2017-05" db="EMBL/GenBank/DDBJ databases">
        <title>Dechlorination kinetics govern the competition between two new strains of the genus Sulfurospirillum.</title>
        <authorList>
            <person name="Buttet G.F."/>
            <person name="Murray A.M."/>
            <person name="Goris T."/>
            <person name="Burion M."/>
            <person name="Lin B."/>
            <person name="Rolle M."/>
            <person name="Maillard J."/>
        </authorList>
    </citation>
    <scope>NUCLEOTIDE SEQUENCE [LARGE SCALE GENOMIC DNA]</scope>
    <source>
        <strain evidence="4">SL2-1</strain>
    </source>
</reference>
<reference evidence="3" key="5">
    <citation type="journal article" date="2020" name="MicrobiologyOpen">
        <title>Tetrachloroethene respiration in Sulfurospirillum species is regulated by a two-component system as unraveled by comparative genomics, transcriptomics, and regulator binding studies.</title>
        <authorList>
            <person name="Esken J."/>
            <person name="Goris T."/>
            <person name="Gadkari J."/>
            <person name="Bischler T."/>
            <person name="Forstner K.U."/>
            <person name="Sharma C.M."/>
            <person name="Diekert G."/>
            <person name="Schubert T."/>
        </authorList>
    </citation>
    <scope>NUCLEOTIDE SEQUENCE</scope>
    <source>
        <strain evidence="3">JPD-1</strain>
    </source>
</reference>
<reference evidence="3" key="3">
    <citation type="submission" date="2017-09" db="EMBL/GenBank/DDBJ databases">
        <authorList>
            <person name="Goris T."/>
        </authorList>
    </citation>
    <scope>NUCLEOTIDE SEQUENCE</scope>
    <source>
        <strain evidence="3">JPD-1</strain>
    </source>
</reference>
<dbReference type="OrthoDB" id="5348293at2"/>
<reference evidence="5" key="2">
    <citation type="submission" date="2017-09" db="EMBL/GenBank/DDBJ databases">
        <title>The complete genome of Sulfurospirillum sp. JPD-1.</title>
        <authorList>
            <person name="Goris T."/>
        </authorList>
    </citation>
    <scope>NUCLEOTIDE SEQUENCE [LARGE SCALE GENOMIC DNA]</scope>
    <source>
        <strain evidence="5">JPD-1</strain>
    </source>
</reference>
<dbReference type="Gene3D" id="3.30.420.130">
    <property type="entry name" value="Dinitrogenase iron-molybdenum cofactor biosynthesis domain"/>
    <property type="match status" value="1"/>
</dbReference>
<dbReference type="InterPro" id="IPR003731">
    <property type="entry name" value="Di-Nase_FeMo-co_biosynth"/>
</dbReference>
<sequence length="128" mass="13856">MIAVPVKTEKGDVIAPLFGKANYFSLIDAQGHIATRECSVQGGMNVVPWLQNLGVKTVLLNHVGEKPFHALLGAGIDIYYVGKERIMLKEALDQLHKGTLEKVTVMNYMKLLGDDGDHHDSGGCGCGH</sequence>
<gene>
    <name evidence="2" type="ORF">Sdiek1_0880</name>
    <name evidence="3" type="ORF">SJPD1_0885</name>
</gene>
<evidence type="ECO:0000313" key="4">
    <source>
        <dbReference type="Proteomes" id="UP000196005"/>
    </source>
</evidence>